<dbReference type="Proteomes" id="UP000247702">
    <property type="component" value="Unassembled WGS sequence"/>
</dbReference>
<evidence type="ECO:0000313" key="2">
    <source>
        <dbReference type="Proteomes" id="UP000247702"/>
    </source>
</evidence>
<reference evidence="1 2" key="1">
    <citation type="submission" date="2017-11" db="EMBL/GenBank/DDBJ databases">
        <title>The genome of Rhizophagus clarus HR1 reveals common genetic basis of auxotrophy among arbuscular mycorrhizal fungi.</title>
        <authorList>
            <person name="Kobayashi Y."/>
        </authorList>
    </citation>
    <scope>NUCLEOTIDE SEQUENCE [LARGE SCALE GENOMIC DNA]</scope>
    <source>
        <strain evidence="1 2">HR1</strain>
    </source>
</reference>
<evidence type="ECO:0000313" key="1">
    <source>
        <dbReference type="EMBL" id="GBC10667.1"/>
    </source>
</evidence>
<organism evidence="1 2">
    <name type="scientific">Rhizophagus clarus</name>
    <dbReference type="NCBI Taxonomy" id="94130"/>
    <lineage>
        <taxon>Eukaryota</taxon>
        <taxon>Fungi</taxon>
        <taxon>Fungi incertae sedis</taxon>
        <taxon>Mucoromycota</taxon>
        <taxon>Glomeromycotina</taxon>
        <taxon>Glomeromycetes</taxon>
        <taxon>Glomerales</taxon>
        <taxon>Glomeraceae</taxon>
        <taxon>Rhizophagus</taxon>
    </lineage>
</organism>
<dbReference type="AlphaFoldDB" id="A0A2Z6SQT3"/>
<keyword evidence="2" id="KW-1185">Reference proteome</keyword>
<accession>A0A2Z6SQT3</accession>
<sequence>MKGCQTLWTNPDFGMLVGKGRGLSDGKHDRTFEIEDCQTKNMTGFLKLRYCQTNYESDFRQKISILPNESYELDFGQKMNHESDFGRKISILPNKSYELDFELKVLA</sequence>
<gene>
    <name evidence="1" type="ORF">RclHR1_09810001</name>
</gene>
<comment type="caution">
    <text evidence="1">The sequence shown here is derived from an EMBL/GenBank/DDBJ whole genome shotgun (WGS) entry which is preliminary data.</text>
</comment>
<protein>
    <submittedName>
        <fullName evidence="1">Uncharacterized protein</fullName>
    </submittedName>
</protein>
<proteinExistence type="predicted"/>
<dbReference type="EMBL" id="BEXD01004405">
    <property type="protein sequence ID" value="GBC10667.1"/>
    <property type="molecule type" value="Genomic_DNA"/>
</dbReference>
<name>A0A2Z6SQT3_9GLOM</name>